<evidence type="ECO:0000259" key="3">
    <source>
        <dbReference type="Pfam" id="PF05729"/>
    </source>
</evidence>
<proteinExistence type="predicted"/>
<dbReference type="Proteomes" id="UP000694888">
    <property type="component" value="Unplaced"/>
</dbReference>
<feature type="domain" description="DUF4062" evidence="4">
    <location>
        <begin position="79"/>
        <end position="169"/>
    </location>
</feature>
<dbReference type="RefSeq" id="XP_005112446.2">
    <property type="nucleotide sequence ID" value="XM_005112389.3"/>
</dbReference>
<dbReference type="InterPro" id="IPR025139">
    <property type="entry name" value="DUF4062"/>
</dbReference>
<dbReference type="InterPro" id="IPR027417">
    <property type="entry name" value="P-loop_NTPase"/>
</dbReference>
<gene>
    <name evidence="6" type="primary">LOC101863560</name>
</gene>
<evidence type="ECO:0000313" key="6">
    <source>
        <dbReference type="RefSeq" id="XP_005112446.2"/>
    </source>
</evidence>
<feature type="compositionally biased region" description="Basic and acidic residues" evidence="2">
    <location>
        <begin position="13"/>
        <end position="24"/>
    </location>
</feature>
<evidence type="ECO:0000259" key="4">
    <source>
        <dbReference type="Pfam" id="PF13271"/>
    </source>
</evidence>
<dbReference type="Pfam" id="PF13271">
    <property type="entry name" value="DUF4062"/>
    <property type="match status" value="1"/>
</dbReference>
<keyword evidence="5" id="KW-1185">Reference proteome</keyword>
<keyword evidence="1" id="KW-0677">Repeat</keyword>
<dbReference type="PANTHER" id="PTHR19860:SF42">
    <property type="entry name" value="RING-TYPE DOMAIN-CONTAINING PROTEIN"/>
    <property type="match status" value="1"/>
</dbReference>
<organism evidence="5 6">
    <name type="scientific">Aplysia californica</name>
    <name type="common">California sea hare</name>
    <dbReference type="NCBI Taxonomy" id="6500"/>
    <lineage>
        <taxon>Eukaryota</taxon>
        <taxon>Metazoa</taxon>
        <taxon>Spiralia</taxon>
        <taxon>Lophotrochozoa</taxon>
        <taxon>Mollusca</taxon>
        <taxon>Gastropoda</taxon>
        <taxon>Heterobranchia</taxon>
        <taxon>Euthyneura</taxon>
        <taxon>Tectipleura</taxon>
        <taxon>Aplysiida</taxon>
        <taxon>Aplysioidea</taxon>
        <taxon>Aplysiidae</taxon>
        <taxon>Aplysia</taxon>
    </lineage>
</organism>
<dbReference type="InterPro" id="IPR007111">
    <property type="entry name" value="NACHT_NTPase"/>
</dbReference>
<dbReference type="Pfam" id="PF05729">
    <property type="entry name" value="NACHT"/>
    <property type="match status" value="1"/>
</dbReference>
<reference evidence="6" key="1">
    <citation type="submission" date="2025-08" db="UniProtKB">
        <authorList>
            <consortium name="RefSeq"/>
        </authorList>
    </citation>
    <scope>IDENTIFICATION</scope>
</reference>
<evidence type="ECO:0000313" key="5">
    <source>
        <dbReference type="Proteomes" id="UP000694888"/>
    </source>
</evidence>
<accession>A0ABM0K9X7</accession>
<name>A0ABM0K9X7_APLCA</name>
<evidence type="ECO:0000256" key="2">
    <source>
        <dbReference type="SAM" id="MobiDB-lite"/>
    </source>
</evidence>
<feature type="region of interest" description="Disordered" evidence="2">
    <location>
        <begin position="1"/>
        <end position="35"/>
    </location>
</feature>
<dbReference type="SUPFAM" id="SSF52540">
    <property type="entry name" value="P-loop containing nucleoside triphosphate hydrolases"/>
    <property type="match status" value="1"/>
</dbReference>
<dbReference type="InterPro" id="IPR051191">
    <property type="entry name" value="DCAF12"/>
</dbReference>
<dbReference type="PANTHER" id="PTHR19860">
    <property type="entry name" value="DDB1- AND CUL4-ASSOCIATED FACTOR 12-RELATED"/>
    <property type="match status" value="1"/>
</dbReference>
<dbReference type="Gene3D" id="3.40.50.300">
    <property type="entry name" value="P-loop containing nucleotide triphosphate hydrolases"/>
    <property type="match status" value="1"/>
</dbReference>
<dbReference type="GeneID" id="101863560"/>
<sequence length="867" mass="98615">MYRSYIKGQVKQKTGEEEGGKTVEPDGNNSDDDVDDSVKSAVNKVWSEVGIQCDKAAQYDVTNVEPVESNTASDWNIIRVFVSSTFTDFFNEREVLVKKVFPELREWCLERRLKLVECDLRWGIPKDTSTAETILICMEEIERCRDKHMPHPLFITLVGERYGWIPSSEEVPAEAKEKYDWIDGTSITFMEILNGAYRECNPNAGFFMRSKSICDDIPESFQSRFVDSESLPNYHLKVMKKKIAERFPTQLFPYSCSYKQISDKSGRDRVELVDMDEFAEKVLNFLKNAIDQSYPPCAQQESVDSIKQELNLQRLFAVDKAKDLVGREAELKALLQFLSEGSSSLMEEYGGDNCTVRQSSEWDIQEGDNEICVLEAASGWGKTALMCKLIGEAVKKGVSVFYHIVDSTPSSGNLECLLSRLIAALLPEPTEDEKKILTGGDTTAQAELLKTSLARLRERDARLWIIIDGVNQLENSGSVYHLSWLPPLVPRNVRCVVSSNHHPPTLARLYEHPVLRLRLQCLSPEELTQVAVCYLDTFNKKLDSDQIQKLMLKTHVDNPLWMMLMAEELRIFGDFKLMDDKIDSFPESMDQLLVQILERLIQEDDENGVIKKVLCLVACSRHGLPSDQILRVCGNIGDREELAPLYWARARRSLKPYLRSSGALGESITFCHQAVTQAVHSHLLNRESDVVFWHATLADYFQYWCDDVLAKIWNLPHHLKRARLKKRLVDFMSKDPHSYQFINPWMRSNLLSEVRCRQLADPVLPSTVPLMMCQVCSMKNRSLNPACAWQNKLCCVVCGAMCHLPRTLPARACSRHNMAAGRNMVKCVLCKNVIHLGVKTGPVFQTPAQLCMHCGFGNRHVTCAMLE</sequence>
<feature type="domain" description="NACHT" evidence="3">
    <location>
        <begin position="372"/>
        <end position="535"/>
    </location>
</feature>
<protein>
    <submittedName>
        <fullName evidence="6">Telomerase protein component 1</fullName>
    </submittedName>
</protein>
<evidence type="ECO:0000256" key="1">
    <source>
        <dbReference type="ARBA" id="ARBA00022737"/>
    </source>
</evidence>